<dbReference type="EMBL" id="JAWNFV010000003">
    <property type="protein sequence ID" value="MDY5140173.1"/>
    <property type="molecule type" value="Genomic_DNA"/>
</dbReference>
<reference evidence="1 3" key="1">
    <citation type="submission" date="2023-10" db="EMBL/GenBank/DDBJ databases">
        <title>Whole Genome based description of the genera Actinobaculum and Actinotignum reveals a complex phylogenetic relationship within the species included in the genus Actinotignum.</title>
        <authorList>
            <person name="Jensen C.S."/>
            <person name="Dargis R."/>
            <person name="Kemp M."/>
            <person name="Christensen J.J."/>
        </authorList>
    </citation>
    <scope>NUCLEOTIDE SEQUENCE</scope>
    <source>
        <strain evidence="2 3">SLA_B089</strain>
        <strain evidence="1">SLA_B245</strain>
    </source>
</reference>
<dbReference type="SUPFAM" id="SSF52833">
    <property type="entry name" value="Thioredoxin-like"/>
    <property type="match status" value="1"/>
</dbReference>
<dbReference type="EMBL" id="JAWNFY010000029">
    <property type="protein sequence ID" value="MDY5147093.1"/>
    <property type="molecule type" value="Genomic_DNA"/>
</dbReference>
<dbReference type="RefSeq" id="WP_087069862.1">
    <property type="nucleotide sequence ID" value="NZ_CAUPFC010000004.1"/>
</dbReference>
<protein>
    <submittedName>
        <fullName evidence="1">Tetratricopeptide repeat protein</fullName>
    </submittedName>
</protein>
<keyword evidence="3" id="KW-1185">Reference proteome</keyword>
<dbReference type="InterPro" id="IPR011990">
    <property type="entry name" value="TPR-like_helical_dom_sf"/>
</dbReference>
<evidence type="ECO:0000313" key="3">
    <source>
        <dbReference type="Proteomes" id="UP001284901"/>
    </source>
</evidence>
<evidence type="ECO:0000313" key="2">
    <source>
        <dbReference type="EMBL" id="MDY5147093.1"/>
    </source>
</evidence>
<proteinExistence type="predicted"/>
<dbReference type="Proteomes" id="UP001284901">
    <property type="component" value="Unassembled WGS sequence"/>
</dbReference>
<evidence type="ECO:0000313" key="1">
    <source>
        <dbReference type="EMBL" id="MDY5140173.1"/>
    </source>
</evidence>
<sequence length="295" mass="30188">MADMSMRGPVDLAALAAAKKQENAAPVPGAYLTTLTAAGLNAEVQLSAQVPVIVLFVADGAAGELGTTLEAEARRRDGQIRIAVVNASTEAELVQAFGVRTIPMGIALVGGQPVPLFQGAPTTAQLTELVNQLLAAANRAGVAGRVSGKADEAGEAPVNPHHLAALEALDRGDLDAAEAEFEALAAEDPDSEVAQVGRAQVRLLRSTRGQDPQAVMAAADAGGPGDAAAQIAAADIEVAAGRPDLGFTRLINAIKVTSGDAREELRTHLLELFTAVGADTEVVRSARRDLASALF</sequence>
<dbReference type="Proteomes" id="UP001288320">
    <property type="component" value="Unassembled WGS sequence"/>
</dbReference>
<dbReference type="Pfam" id="PF14561">
    <property type="entry name" value="TPR_20"/>
    <property type="match status" value="1"/>
</dbReference>
<dbReference type="GeneID" id="92813651"/>
<dbReference type="InterPro" id="IPR036249">
    <property type="entry name" value="Thioredoxin-like_sf"/>
</dbReference>
<gene>
    <name evidence="1" type="ORF">R6G74_02415</name>
    <name evidence="2" type="ORF">R6P33_08695</name>
</gene>
<dbReference type="AlphaFoldDB" id="A0AAW9HBY3"/>
<name>A0AAW9HBY3_9ACTO</name>
<dbReference type="Gene3D" id="3.40.30.10">
    <property type="entry name" value="Glutaredoxin"/>
    <property type="match status" value="1"/>
</dbReference>
<accession>A0AAW9HBY3</accession>
<evidence type="ECO:0000313" key="4">
    <source>
        <dbReference type="Proteomes" id="UP001288320"/>
    </source>
</evidence>
<comment type="caution">
    <text evidence="1">The sequence shown here is derived from an EMBL/GenBank/DDBJ whole genome shotgun (WGS) entry which is preliminary data.</text>
</comment>
<organism evidence="1 4">
    <name type="scientific">Actinotignum timonense</name>
    <dbReference type="NCBI Taxonomy" id="1870995"/>
    <lineage>
        <taxon>Bacteria</taxon>
        <taxon>Bacillati</taxon>
        <taxon>Actinomycetota</taxon>
        <taxon>Actinomycetes</taxon>
        <taxon>Actinomycetales</taxon>
        <taxon>Actinomycetaceae</taxon>
        <taxon>Actinotignum</taxon>
    </lineage>
</organism>
<dbReference type="Gene3D" id="1.25.40.10">
    <property type="entry name" value="Tetratricopeptide repeat domain"/>
    <property type="match status" value="1"/>
</dbReference>